<reference evidence="2" key="1">
    <citation type="submission" date="2020-02" db="EMBL/GenBank/DDBJ databases">
        <authorList>
            <person name="Meier V. D."/>
        </authorList>
    </citation>
    <scope>NUCLEOTIDE SEQUENCE</scope>
    <source>
        <strain evidence="2">AVDCRST_MAG08</strain>
    </source>
</reference>
<proteinExistence type="predicted"/>
<protein>
    <submittedName>
        <fullName evidence="2">Uncharacterized protein</fullName>
    </submittedName>
</protein>
<name>A0A6J4H4S8_9PROT</name>
<feature type="compositionally biased region" description="Low complexity" evidence="1">
    <location>
        <begin position="109"/>
        <end position="118"/>
    </location>
</feature>
<evidence type="ECO:0000256" key="1">
    <source>
        <dbReference type="SAM" id="MobiDB-lite"/>
    </source>
</evidence>
<gene>
    <name evidence="2" type="ORF">AVDCRST_MAG08-199</name>
</gene>
<organism evidence="2">
    <name type="scientific">uncultured Acetobacteraceae bacterium</name>
    <dbReference type="NCBI Taxonomy" id="169975"/>
    <lineage>
        <taxon>Bacteria</taxon>
        <taxon>Pseudomonadati</taxon>
        <taxon>Pseudomonadota</taxon>
        <taxon>Alphaproteobacteria</taxon>
        <taxon>Acetobacterales</taxon>
        <taxon>Acetobacteraceae</taxon>
        <taxon>environmental samples</taxon>
    </lineage>
</organism>
<feature type="non-terminal residue" evidence="2">
    <location>
        <position position="1"/>
    </location>
</feature>
<dbReference type="EMBL" id="CADCTG010000021">
    <property type="protein sequence ID" value="CAA9212501.1"/>
    <property type="molecule type" value="Genomic_DNA"/>
</dbReference>
<evidence type="ECO:0000313" key="2">
    <source>
        <dbReference type="EMBL" id="CAA9212501.1"/>
    </source>
</evidence>
<dbReference type="AlphaFoldDB" id="A0A6J4H4S8"/>
<feature type="non-terminal residue" evidence="2">
    <location>
        <position position="145"/>
    </location>
</feature>
<accession>A0A6J4H4S8</accession>
<sequence>GLLVGQERARRLLLGGPSPQRHRALDRRPQRPSGPAPAGDASWRPRVLLPLQHRQGDRGRRGGGARSLPGPDRPVRTLGLRGRARGGVDDATGDARRHQGGTGPGGHRPGAAIAPLGHAGLGGALGRAVPHGRLARGAGGEEGRM</sequence>
<feature type="region of interest" description="Disordered" evidence="1">
    <location>
        <begin position="1"/>
        <end position="145"/>
    </location>
</feature>